<organism evidence="1 2">
    <name type="scientific">Halobacillus dabanensis</name>
    <dbReference type="NCBI Taxonomy" id="240302"/>
    <lineage>
        <taxon>Bacteria</taxon>
        <taxon>Bacillati</taxon>
        <taxon>Bacillota</taxon>
        <taxon>Bacilli</taxon>
        <taxon>Bacillales</taxon>
        <taxon>Bacillaceae</taxon>
        <taxon>Halobacillus</taxon>
    </lineage>
</organism>
<dbReference type="RefSeq" id="WP_075035538.1">
    <property type="nucleotide sequence ID" value="NZ_FOSB01000002.1"/>
</dbReference>
<dbReference type="Gene3D" id="1.20.58.160">
    <property type="match status" value="1"/>
</dbReference>
<reference evidence="2" key="1">
    <citation type="submission" date="2016-10" db="EMBL/GenBank/DDBJ databases">
        <authorList>
            <person name="Varghese N."/>
            <person name="Submissions S."/>
        </authorList>
    </citation>
    <scope>NUCLEOTIDE SEQUENCE [LARGE SCALE GENOMIC DNA]</scope>
    <source>
        <strain evidence="2">CGMCC 1.3704</strain>
    </source>
</reference>
<name>A0A1I3S0H1_HALDA</name>
<dbReference type="InterPro" id="IPR038425">
    <property type="entry name" value="GAT_sf"/>
</dbReference>
<keyword evidence="2" id="KW-1185">Reference proteome</keyword>
<evidence type="ECO:0000313" key="2">
    <source>
        <dbReference type="Proteomes" id="UP000183557"/>
    </source>
</evidence>
<dbReference type="OrthoDB" id="9831694at2"/>
<gene>
    <name evidence="1" type="ORF">SAMN04487936_102475</name>
</gene>
<protein>
    <submittedName>
        <fullName evidence="1">Uncharacterized protein</fullName>
    </submittedName>
</protein>
<accession>A0A1I3S0H1</accession>
<dbReference type="EMBL" id="FOSB01000002">
    <property type="protein sequence ID" value="SFJ51652.1"/>
    <property type="molecule type" value="Genomic_DNA"/>
</dbReference>
<dbReference type="Proteomes" id="UP000183557">
    <property type="component" value="Unassembled WGS sequence"/>
</dbReference>
<proteinExistence type="predicted"/>
<sequence>MDKKKIKNIAFILLVAGLAIYAGTLHMKLNSYHQFVEGAEYTPASILLDEDYTFYSMNGIIKESIEKEEISNETLSILKSTYWNVREHFQSLSNMAEQLEGQEVNWNHFFEQISEIIYTLEDMDSKNDGSSKELNEEQLDFFQEVLVFNDGMYSVFEKYESVPNKERKDFDRDYWVDYVKDVEREMNGIVVRGRD</sequence>
<dbReference type="AlphaFoldDB" id="A0A1I3S0H1"/>
<evidence type="ECO:0000313" key="1">
    <source>
        <dbReference type="EMBL" id="SFJ51652.1"/>
    </source>
</evidence>